<feature type="disulfide bond" evidence="6">
    <location>
        <begin position="478"/>
        <end position="505"/>
    </location>
</feature>
<evidence type="ECO:0000256" key="1">
    <source>
        <dbReference type="ARBA" id="ARBA00022659"/>
    </source>
</evidence>
<dbReference type="SUPFAM" id="SSF57535">
    <property type="entry name" value="Complement control module/SCR domain"/>
    <property type="match status" value="9"/>
</dbReference>
<dbReference type="Proteomes" id="UP000573818">
    <property type="component" value="Unassembled WGS sequence"/>
</dbReference>
<dbReference type="FunFam" id="2.10.70.10:FF:000055">
    <property type="entry name" value="Complement decay-accelerating factor, GPI-anchored"/>
    <property type="match status" value="1"/>
</dbReference>
<dbReference type="AlphaFoldDB" id="A0A7K7DUV9"/>
<feature type="non-terminal residue" evidence="8">
    <location>
        <position position="1"/>
    </location>
</feature>
<evidence type="ECO:0000256" key="4">
    <source>
        <dbReference type="ARBA" id="ARBA00023157"/>
    </source>
</evidence>
<keyword evidence="1 6" id="KW-0768">Sushi</keyword>
<keyword evidence="4 6" id="KW-1015">Disulfide bond</keyword>
<feature type="domain" description="Sushi" evidence="7">
    <location>
        <begin position="385"/>
        <end position="448"/>
    </location>
</feature>
<gene>
    <name evidence="8" type="primary">Cr2_0</name>
    <name evidence="8" type="ORF">SYLATR_R09947</name>
</gene>
<evidence type="ECO:0000259" key="7">
    <source>
        <dbReference type="PROSITE" id="PS50923"/>
    </source>
</evidence>
<comment type="caution">
    <text evidence="8">The sequence shown here is derived from an EMBL/GenBank/DDBJ whole genome shotgun (WGS) entry which is preliminary data.</text>
</comment>
<feature type="domain" description="Sushi" evidence="7">
    <location>
        <begin position="1"/>
        <end position="62"/>
    </location>
</feature>
<feature type="domain" description="Sushi" evidence="7">
    <location>
        <begin position="508"/>
        <end position="568"/>
    </location>
</feature>
<protein>
    <submittedName>
        <fullName evidence="8">CR2 protein</fullName>
    </submittedName>
</protein>
<dbReference type="FunFam" id="2.10.70.10:FF:000014">
    <property type="entry name" value="Membrane cofactor protein"/>
    <property type="match status" value="3"/>
</dbReference>
<feature type="domain" description="Sushi" evidence="7">
    <location>
        <begin position="63"/>
        <end position="133"/>
    </location>
</feature>
<keyword evidence="3" id="KW-0677">Repeat</keyword>
<accession>A0A7K7DUV9</accession>
<feature type="disulfide bond" evidence="6">
    <location>
        <begin position="386"/>
        <end position="429"/>
    </location>
</feature>
<feature type="domain" description="Sushi" evidence="7">
    <location>
        <begin position="134"/>
        <end position="193"/>
    </location>
</feature>
<evidence type="ECO:0000313" key="9">
    <source>
        <dbReference type="Proteomes" id="UP000573818"/>
    </source>
</evidence>
<comment type="caution">
    <text evidence="6">Lacks conserved residue(s) required for the propagation of feature annotation.</text>
</comment>
<dbReference type="PANTHER" id="PTHR19325:SF570">
    <property type="entry name" value="COMPLEMENT COMPONENT 4 BINDING PROTEIN, MEMBRANE"/>
    <property type="match status" value="1"/>
</dbReference>
<keyword evidence="5" id="KW-0325">Glycoprotein</keyword>
<name>A0A7K7DUV9_9SYLV</name>
<dbReference type="SMART" id="SM00032">
    <property type="entry name" value="CCP"/>
    <property type="match status" value="9"/>
</dbReference>
<evidence type="ECO:0000313" key="8">
    <source>
        <dbReference type="EMBL" id="NWY36614.1"/>
    </source>
</evidence>
<feature type="domain" description="Sushi" evidence="7">
    <location>
        <begin position="449"/>
        <end position="507"/>
    </location>
</feature>
<feature type="domain" description="Sushi" evidence="7">
    <location>
        <begin position="194"/>
        <end position="257"/>
    </location>
</feature>
<proteinExistence type="predicted"/>
<dbReference type="CDD" id="cd00033">
    <property type="entry name" value="CCP"/>
    <property type="match status" value="9"/>
</dbReference>
<feature type="non-terminal residue" evidence="8">
    <location>
        <position position="611"/>
    </location>
</feature>
<dbReference type="InterPro" id="IPR050350">
    <property type="entry name" value="Compl-Cell_Adhes-Reg"/>
</dbReference>
<dbReference type="EMBL" id="VZSL01000009">
    <property type="protein sequence ID" value="NWY36614.1"/>
    <property type="molecule type" value="Genomic_DNA"/>
</dbReference>
<keyword evidence="2" id="KW-0732">Signal</keyword>
<evidence type="ECO:0000256" key="5">
    <source>
        <dbReference type="ARBA" id="ARBA00023180"/>
    </source>
</evidence>
<dbReference type="InterPro" id="IPR035976">
    <property type="entry name" value="Sushi/SCR/CCP_sf"/>
</dbReference>
<feature type="domain" description="Sushi" evidence="7">
    <location>
        <begin position="325"/>
        <end position="384"/>
    </location>
</feature>
<evidence type="ECO:0000256" key="2">
    <source>
        <dbReference type="ARBA" id="ARBA00022729"/>
    </source>
</evidence>
<dbReference type="Gene3D" id="1.20.5.3730">
    <property type="match status" value="1"/>
</dbReference>
<dbReference type="PROSITE" id="PS50923">
    <property type="entry name" value="SUSHI"/>
    <property type="match status" value="9"/>
</dbReference>
<reference evidence="8 9" key="1">
    <citation type="submission" date="2019-09" db="EMBL/GenBank/DDBJ databases">
        <title>Bird 10,000 Genomes (B10K) Project - Family phase.</title>
        <authorList>
            <person name="Zhang G."/>
        </authorList>
    </citation>
    <scope>NUCLEOTIDE SEQUENCE [LARGE SCALE GENOMIC DNA]</scope>
    <source>
        <strain evidence="8">OUT-0013</strain>
        <tissue evidence="8">Blood</tissue>
    </source>
</reference>
<feature type="disulfide bond" evidence="6">
    <location>
        <begin position="164"/>
        <end position="191"/>
    </location>
</feature>
<sequence>KSCSYPGEPDNGRLVLPASLTFGSSVNFTCNPGYRLIGPSEIQCVITNDVLRWNKDIPICQAILCEPPPEIANGQHNGMDKDQFEYGDSVTYRCHSPRRGQRPFSLVGEASIFCTTEDNLKGVWNSPAPECKVVTCEQPRVKDGRLLSRYQLHYTFGDTVFFECDSHYSLSGSSTSTCMDNGLWEPPLPLCQRSSCDDPPDVRNAVKARLAGNLFPVDTVVTYECQQGHQFSTGEATWNISCLQGFVWSERPPPCQRIPCPDPHIPNGKPFNSWSMKQGYEYQDSLRVMCTEGFVFKNYGSRTIILTCGSNGAWYPAVPECIPEQRCPKPDIPHGKEVEKHRSDYRVGTQVTLECEEGFRLRGPETITCGADLSWEPQLPFCDRGCGPPPEIPFGQHSAGVSRWFPYGFKVTYSCAEGLSLVGNETLYCTSEDGENLEWSGPAPECKAVRCPRPVVHRGTVSPQTFTFPYGLLLHFSCDKGFGLRGAAQSQCQADGTWDPPVPTCQPVLCPQPRQEDIEVIEDHYNKQSYEVNETVTFSCTRDGHLRKGFKTTCSADGTWTPPPTCRKSDVCERVLQNKAAFQCGIPLSDLKTLLEVQKLYLEIQKLEKEL</sequence>
<feature type="disulfide bond" evidence="6">
    <location>
        <begin position="355"/>
        <end position="382"/>
    </location>
</feature>
<evidence type="ECO:0000256" key="6">
    <source>
        <dbReference type="PROSITE-ProRule" id="PRU00302"/>
    </source>
</evidence>
<dbReference type="Pfam" id="PF00084">
    <property type="entry name" value="Sushi"/>
    <property type="match status" value="9"/>
</dbReference>
<keyword evidence="9" id="KW-1185">Reference proteome</keyword>
<evidence type="ECO:0000256" key="3">
    <source>
        <dbReference type="ARBA" id="ARBA00022737"/>
    </source>
</evidence>
<feature type="domain" description="Sushi" evidence="7">
    <location>
        <begin position="258"/>
        <end position="323"/>
    </location>
</feature>
<dbReference type="Gene3D" id="2.10.70.10">
    <property type="entry name" value="Complement Module, domain 1"/>
    <property type="match status" value="9"/>
</dbReference>
<organism evidence="8 9">
    <name type="scientific">Sylvia atricapilla</name>
    <name type="common">blackcap</name>
    <dbReference type="NCBI Taxonomy" id="48155"/>
    <lineage>
        <taxon>Eukaryota</taxon>
        <taxon>Metazoa</taxon>
        <taxon>Chordata</taxon>
        <taxon>Craniata</taxon>
        <taxon>Vertebrata</taxon>
        <taxon>Euteleostomi</taxon>
        <taxon>Archelosauria</taxon>
        <taxon>Archosauria</taxon>
        <taxon>Dinosauria</taxon>
        <taxon>Saurischia</taxon>
        <taxon>Theropoda</taxon>
        <taxon>Coelurosauria</taxon>
        <taxon>Aves</taxon>
        <taxon>Neognathae</taxon>
        <taxon>Neoaves</taxon>
        <taxon>Telluraves</taxon>
        <taxon>Australaves</taxon>
        <taxon>Passeriformes</taxon>
        <taxon>Sylvioidea</taxon>
        <taxon>Sylviidae</taxon>
        <taxon>Sylviinae</taxon>
        <taxon>Sylvia</taxon>
    </lineage>
</organism>
<dbReference type="PANTHER" id="PTHR19325">
    <property type="entry name" value="COMPLEMENT COMPONENT-RELATED SUSHI DOMAIN-CONTAINING"/>
    <property type="match status" value="1"/>
</dbReference>
<dbReference type="InterPro" id="IPR000436">
    <property type="entry name" value="Sushi_SCR_CCP_dom"/>
</dbReference>